<dbReference type="InterPro" id="IPR050490">
    <property type="entry name" value="Bact_solute-bd_prot1"/>
</dbReference>
<dbReference type="EMBL" id="CP002219">
    <property type="protein sequence ID" value="ADQ05924.1"/>
    <property type="molecule type" value="Genomic_DNA"/>
</dbReference>
<dbReference type="Pfam" id="PF01547">
    <property type="entry name" value="SBP_bac_1"/>
    <property type="match status" value="1"/>
</dbReference>
<dbReference type="eggNOG" id="COG1653">
    <property type="taxonomic scope" value="Bacteria"/>
</dbReference>
<dbReference type="SUPFAM" id="SSF53850">
    <property type="entry name" value="Periplasmic binding protein-like II"/>
    <property type="match status" value="1"/>
</dbReference>
<dbReference type="PANTHER" id="PTHR43649">
    <property type="entry name" value="ARABINOSE-BINDING PROTEIN-RELATED"/>
    <property type="match status" value="1"/>
</dbReference>
<evidence type="ECO:0000313" key="2">
    <source>
        <dbReference type="Proteomes" id="UP000006890"/>
    </source>
</evidence>
<organism evidence="1 2">
    <name type="scientific">Caldicellulosiruptor hydrothermalis (strain DSM 18901 / VKM B-2411 / 108)</name>
    <dbReference type="NCBI Taxonomy" id="632292"/>
    <lineage>
        <taxon>Bacteria</taxon>
        <taxon>Bacillati</taxon>
        <taxon>Bacillota</taxon>
        <taxon>Bacillota incertae sedis</taxon>
        <taxon>Caldicellulosiruptorales</taxon>
        <taxon>Caldicellulosiruptoraceae</taxon>
        <taxon>Caldicellulosiruptor</taxon>
    </lineage>
</organism>
<dbReference type="HOGENOM" id="CLU_021021_2_0_9"/>
<name>E4QAJ9_CALH1</name>
<evidence type="ECO:0000313" key="1">
    <source>
        <dbReference type="EMBL" id="ADQ05924.1"/>
    </source>
</evidence>
<reference evidence="1 2" key="2">
    <citation type="journal article" date="2011" name="J. Bacteriol.">
        <title>Complete genome sequences for the anaerobic, extremely thermophilic plant biomass-degrading bacteria Caldicellulosiruptor hydrothermalis, Caldicellulosiruptor kristjanssonii, Caldicellulosiruptor kronotskyensis, Caldicellulosiruptor owensenis, and Caldicellulosiruptor lactoaceticus.</title>
        <authorList>
            <person name="Blumer-Schuette S.E."/>
            <person name="Ozdemir I."/>
            <person name="Mistry D."/>
            <person name="Lucas S."/>
            <person name="Lapidus A."/>
            <person name="Cheng J.F."/>
            <person name="Goodwin L.A."/>
            <person name="Pitluck S."/>
            <person name="Land M.L."/>
            <person name="Hauser L.J."/>
            <person name="Woyke T."/>
            <person name="Mikhailova N."/>
            <person name="Pati A."/>
            <person name="Kyrpides N.C."/>
            <person name="Ivanova N."/>
            <person name="Detter J.C."/>
            <person name="Walston-Davenport K."/>
            <person name="Han S."/>
            <person name="Adams M.W."/>
            <person name="Kelly R.M."/>
        </authorList>
    </citation>
    <scope>NUCLEOTIDE SEQUENCE [LARGE SCALE GENOMIC DNA]</scope>
    <source>
        <strain evidence="2">DSM 18901 / VKM B-2411 / 108</strain>
    </source>
</reference>
<sequence length="538" mass="61229">MTSVKSKKFKVVLSFTLLIVFFIFITLPVSAVSPSFAASSKSSKPVITWWTALDAKVAVSYNNLAQVACYQYLMKKFNVKIEFIHPPSGSETEQFNLMLASKKLPDIIETDWLSYPGGPLKAIADGVIIKLNNYLQKYAPNLKKYLDTHPDIKRDVITDDGTIYCFPFIREGNLTRVGDGPYIRKDWLDKLKLPVPETVNEWTNMLRKFRDNAKILNGRKAPIYPFSIAFRFGSTLRTSWRGSFLAGAWGITLDFYVENGKVKYGPLTSQYKEFIKVLQTWWKENLIDPDILNMNTQAIQAKILNDQIGAYLGRVSGDTGRFLQAKKGTEFDITVAPWPVLKKGQKPEIGHKHFAYPGYGSAAITTQCKNIPLAMKILDWGYSKEGYMVYNFGIKGKSYVIKNGKPMYTDEILNNPKLSILEALSKYARAGWVGPFPQSEDYVVQILPFPQQREALKILSQPSNSKILPPVTLTVEESKKVANILNAINTYYDEMFVRMITGKFTNIDSFQKTLKRMGIDEVLKVYQDAYNRYIKRKI</sequence>
<dbReference type="OrthoDB" id="2491264at2"/>
<dbReference type="STRING" id="632292.Calhy_0165"/>
<dbReference type="Gene3D" id="3.40.190.10">
    <property type="entry name" value="Periplasmic binding protein-like II"/>
    <property type="match status" value="2"/>
</dbReference>
<protein>
    <submittedName>
        <fullName evidence="1">Extracellular solute-binding protein family 1</fullName>
    </submittedName>
</protein>
<keyword evidence="2" id="KW-1185">Reference proteome</keyword>
<reference key="1">
    <citation type="submission" date="2010-09" db="EMBL/GenBank/DDBJ databases">
        <title>Complete sequence of Caldicellulosiruptor hydrothermalis 108.</title>
        <authorList>
            <consortium name="US DOE Joint Genome Institute"/>
            <person name="Lucas S."/>
            <person name="Copeland A."/>
            <person name="Lapidus A."/>
            <person name="Cheng J.-F."/>
            <person name="Bruce D."/>
            <person name="Goodwin L."/>
            <person name="Pitluck S."/>
            <person name="Davenport K."/>
            <person name="Detter J.C."/>
            <person name="Han C."/>
            <person name="Tapia R."/>
            <person name="Land M."/>
            <person name="Hauser L."/>
            <person name="Chang Y.-J."/>
            <person name="Jeffries C."/>
            <person name="Kyrpides N."/>
            <person name="Ivanova N."/>
            <person name="Mikhailova N."/>
            <person name="Blumer-Schuette S.E."/>
            <person name="Kelly R.M."/>
            <person name="Woyke T."/>
        </authorList>
    </citation>
    <scope>NUCLEOTIDE SEQUENCE</scope>
    <source>
        <strain>108</strain>
    </source>
</reference>
<proteinExistence type="predicted"/>
<dbReference type="KEGG" id="chd:Calhy_0165"/>
<accession>E4QAJ9</accession>
<dbReference type="PANTHER" id="PTHR43649:SF17">
    <property type="entry name" value="ABC TRANSPORTER SOLUTE BINDING PROTEIN-SUGAR TRANSPORT"/>
    <property type="match status" value="1"/>
</dbReference>
<dbReference type="Proteomes" id="UP000006890">
    <property type="component" value="Chromosome"/>
</dbReference>
<dbReference type="InterPro" id="IPR006059">
    <property type="entry name" value="SBP"/>
</dbReference>
<gene>
    <name evidence="1" type="ordered locus">Calhy_0165</name>
</gene>
<dbReference type="RefSeq" id="WP_013402136.1">
    <property type="nucleotide sequence ID" value="NC_014652.1"/>
</dbReference>
<dbReference type="AlphaFoldDB" id="E4QAJ9"/>